<evidence type="ECO:0000259" key="2">
    <source>
        <dbReference type="Pfam" id="PF13309"/>
    </source>
</evidence>
<dbReference type="Proteomes" id="UP000062260">
    <property type="component" value="Chromosome"/>
</dbReference>
<organism evidence="3 4">
    <name type="scientific">Aerococcus urinaehominis</name>
    <dbReference type="NCBI Taxonomy" id="128944"/>
    <lineage>
        <taxon>Bacteria</taxon>
        <taxon>Bacillati</taxon>
        <taxon>Bacillota</taxon>
        <taxon>Bacilli</taxon>
        <taxon>Lactobacillales</taxon>
        <taxon>Aerococcaceae</taxon>
        <taxon>Aerococcus</taxon>
    </lineage>
</organism>
<dbReference type="Pfam" id="PF08348">
    <property type="entry name" value="PAS_6"/>
    <property type="match status" value="1"/>
</dbReference>
<proteinExistence type="predicted"/>
<evidence type="ECO:0000259" key="1">
    <source>
        <dbReference type="Pfam" id="PF08348"/>
    </source>
</evidence>
<dbReference type="InterPro" id="IPR013559">
    <property type="entry name" value="YheO"/>
</dbReference>
<dbReference type="InterPro" id="IPR039445">
    <property type="entry name" value="DauR-like_HTH"/>
</dbReference>
<evidence type="ECO:0000313" key="3">
    <source>
        <dbReference type="EMBL" id="AMB99782.1"/>
    </source>
</evidence>
<dbReference type="EMBL" id="CP014163">
    <property type="protein sequence ID" value="AMB99782.1"/>
    <property type="molecule type" value="Genomic_DNA"/>
</dbReference>
<accession>A0A0X8FLZ7</accession>
<dbReference type="PANTHER" id="PTHR35568:SF1">
    <property type="entry name" value="TRANSCRIPTIONAL REGULATOR DAUR"/>
    <property type="match status" value="1"/>
</dbReference>
<dbReference type="InterPro" id="IPR039446">
    <property type="entry name" value="DauR-like"/>
</dbReference>
<dbReference type="PANTHER" id="PTHR35568">
    <property type="entry name" value="TRANSCRIPTIONAL REGULATOR DAUR"/>
    <property type="match status" value="1"/>
</dbReference>
<keyword evidence="4" id="KW-1185">Reference proteome</keyword>
<reference evidence="3 4" key="1">
    <citation type="journal article" date="2016" name="Genome Announc.">
        <title>Complete Genome Sequences of Aerococcus christensenii CCUG 28831T, Aerococcus sanguinicola CCUG 43001T, Aerococcus urinae CCUG 36881T, Aerococcus urinaeequi CCUG 28094T, Aerococcus urinaehominis CCUG 42038 BT, and Aerococcus viridans CCUG 4311T.</title>
        <authorList>
            <person name="Carkaci D."/>
            <person name="Dargis R."/>
            <person name="Nielsen X.C."/>
            <person name="Skovgaard O."/>
            <person name="Fuursted K."/>
            <person name="Christensen J.J."/>
        </authorList>
    </citation>
    <scope>NUCLEOTIDE SEQUENCE [LARGE SCALE GENOMIC DNA]</scope>
    <source>
        <strain evidence="3 4">CCUG42038B</strain>
    </source>
</reference>
<protein>
    <submittedName>
        <fullName evidence="3">Uncharacterized protein</fullName>
    </submittedName>
</protein>
<gene>
    <name evidence="3" type="ORF">AWM75_07315</name>
</gene>
<dbReference type="OrthoDB" id="9796595at2"/>
<dbReference type="RefSeq" id="WP_067980214.1">
    <property type="nucleotide sequence ID" value="NZ_CP014163.1"/>
</dbReference>
<dbReference type="KEGG" id="auh:AWM75_07315"/>
<reference evidence="4" key="2">
    <citation type="submission" date="2016-01" db="EMBL/GenBank/DDBJ databases">
        <title>Six Aerococcus type strain genome sequencing and assembly using PacBio and Illumina Hiseq.</title>
        <authorList>
            <person name="Carkaci D."/>
            <person name="Dargis R."/>
            <person name="Nielsen X.C."/>
            <person name="Skovgaard O."/>
            <person name="Fuursted K."/>
            <person name="Christensen J.J."/>
        </authorList>
    </citation>
    <scope>NUCLEOTIDE SEQUENCE [LARGE SCALE GENOMIC DNA]</scope>
    <source>
        <strain evidence="4">CCUG42038B</strain>
    </source>
</reference>
<dbReference type="AlphaFoldDB" id="A0A0X8FLZ7"/>
<feature type="domain" description="YheO-like" evidence="1">
    <location>
        <begin position="6"/>
        <end position="118"/>
    </location>
</feature>
<dbReference type="Pfam" id="PF13309">
    <property type="entry name" value="HTH_22"/>
    <property type="match status" value="1"/>
</dbReference>
<evidence type="ECO:0000313" key="4">
    <source>
        <dbReference type="Proteomes" id="UP000062260"/>
    </source>
</evidence>
<name>A0A0X8FLZ7_9LACT</name>
<feature type="domain" description="Transcriptional regulator DauR-like HTH" evidence="2">
    <location>
        <begin position="171"/>
        <end position="216"/>
    </location>
</feature>
<sequence>MPDEIIQQYISLVRFLGQAIGDQFEFVLHAFDTDGDMYIAEIINGQLSGRSKDSPITQFALDLINNKTYLDQDYLVDYKTKTQQGKLLQGSTFFIKNNQQDLLGMLCINMDYSKQFEMADDIIRMLNLPINIRTAEMVDSRPEAEDDFAEVLSESLHDIILQVVGADQLNENVQLTQEARVDIVARLEERGVFQIKGSVSQVAQILGVSEPSIYRYRRMIPKN</sequence>
<dbReference type="STRING" id="128944.AWM75_07315"/>